<gene>
    <name evidence="5" type="ORF">WAE58_00415</name>
</gene>
<keyword evidence="6" id="KW-1185">Reference proteome</keyword>
<dbReference type="InterPro" id="IPR050559">
    <property type="entry name" value="P-Pant_transferase_sf"/>
</dbReference>
<comment type="similarity">
    <text evidence="1">Belongs to the P-Pant transferase superfamily. Gsp/Sfp/HetI/AcpT family.</text>
</comment>
<dbReference type="PANTHER" id="PTHR12215">
    <property type="entry name" value="PHOSPHOPANTETHEINE TRANSFERASE"/>
    <property type="match status" value="1"/>
</dbReference>
<sequence length="232" mass="26946">MELLNINNDVKWTAAKKDVAFDKSAINIFRINVNEYFNQISNVYESNLSYTELEKAFRFFKESDRKRYIVSKYALRNILSYFLLVSPAKISIYKSENKKPAVSGIEFNVTHSKSYILIGVSPFKIGIDIEHIDHHFNYHDITTSSFSPEELQLISNQNTSANFYSIWTRKEAVLKASGEGLIDNMNELNSLNSSITRKQVKYYLQSFMPDKEYAGCIAFEEPEATLNYWDYQ</sequence>
<evidence type="ECO:0000256" key="1">
    <source>
        <dbReference type="ARBA" id="ARBA00010990"/>
    </source>
</evidence>
<comment type="caution">
    <text evidence="5">The sequence shown here is derived from an EMBL/GenBank/DDBJ whole genome shotgun (WGS) entry which is preliminary data.</text>
</comment>
<dbReference type="Gene3D" id="3.90.470.20">
    <property type="entry name" value="4'-phosphopantetheinyl transferase domain"/>
    <property type="match status" value="2"/>
</dbReference>
<protein>
    <submittedName>
        <fullName evidence="5">4'-phosphopantetheinyl transferase superfamily protein</fullName>
    </submittedName>
</protein>
<organism evidence="5 6">
    <name type="scientific">Pedobacter panaciterrae</name>
    <dbReference type="NCBI Taxonomy" id="363849"/>
    <lineage>
        <taxon>Bacteria</taxon>
        <taxon>Pseudomonadati</taxon>
        <taxon>Bacteroidota</taxon>
        <taxon>Sphingobacteriia</taxon>
        <taxon>Sphingobacteriales</taxon>
        <taxon>Sphingobacteriaceae</taxon>
        <taxon>Pedobacter</taxon>
    </lineage>
</organism>
<proteinExistence type="inferred from homology"/>
<evidence type="ECO:0000259" key="3">
    <source>
        <dbReference type="Pfam" id="PF01648"/>
    </source>
</evidence>
<dbReference type="EMBL" id="JBBEUB010000001">
    <property type="protein sequence ID" value="MEJ2900863.1"/>
    <property type="molecule type" value="Genomic_DNA"/>
</dbReference>
<dbReference type="Pfam" id="PF22624">
    <property type="entry name" value="AASDHPPT_N"/>
    <property type="match status" value="1"/>
</dbReference>
<dbReference type="InterPro" id="IPR008278">
    <property type="entry name" value="4-PPantetheinyl_Trfase_dom"/>
</dbReference>
<reference evidence="5 6" key="1">
    <citation type="submission" date="2024-03" db="EMBL/GenBank/DDBJ databases">
        <title>Sequence of Lycoming College Course Isolates.</title>
        <authorList>
            <person name="Plotts O."/>
            <person name="Newman J."/>
        </authorList>
    </citation>
    <scope>NUCLEOTIDE SEQUENCE [LARGE SCALE GENOMIC DNA]</scope>
    <source>
        <strain evidence="5 6">CJB-3</strain>
    </source>
</reference>
<evidence type="ECO:0000256" key="2">
    <source>
        <dbReference type="ARBA" id="ARBA00022679"/>
    </source>
</evidence>
<evidence type="ECO:0000313" key="5">
    <source>
        <dbReference type="EMBL" id="MEJ2900863.1"/>
    </source>
</evidence>
<dbReference type="RefSeq" id="WP_172663207.1">
    <property type="nucleotide sequence ID" value="NZ_CBFGNQ010000027.1"/>
</dbReference>
<dbReference type="Proteomes" id="UP001378956">
    <property type="component" value="Unassembled WGS sequence"/>
</dbReference>
<dbReference type="Pfam" id="PF01648">
    <property type="entry name" value="ACPS"/>
    <property type="match status" value="1"/>
</dbReference>
<keyword evidence="2 5" id="KW-0808">Transferase</keyword>
<evidence type="ECO:0000313" key="6">
    <source>
        <dbReference type="Proteomes" id="UP001378956"/>
    </source>
</evidence>
<feature type="domain" description="4'-phosphopantetheinyl transferase N-terminal" evidence="4">
    <location>
        <begin position="47"/>
        <end position="118"/>
    </location>
</feature>
<accession>A0ABU8NG85</accession>
<dbReference type="GO" id="GO:0016740">
    <property type="term" value="F:transferase activity"/>
    <property type="evidence" value="ECO:0007669"/>
    <property type="project" value="UniProtKB-KW"/>
</dbReference>
<name>A0ABU8NG85_9SPHI</name>
<feature type="domain" description="4'-phosphopantetheinyl transferase" evidence="3">
    <location>
        <begin position="125"/>
        <end position="210"/>
    </location>
</feature>
<dbReference type="InterPro" id="IPR055066">
    <property type="entry name" value="AASDHPPT_N"/>
</dbReference>
<dbReference type="SUPFAM" id="SSF56214">
    <property type="entry name" value="4'-phosphopantetheinyl transferase"/>
    <property type="match status" value="2"/>
</dbReference>
<evidence type="ECO:0000259" key="4">
    <source>
        <dbReference type="Pfam" id="PF22624"/>
    </source>
</evidence>
<dbReference type="PANTHER" id="PTHR12215:SF10">
    <property type="entry name" value="L-AMINOADIPATE-SEMIALDEHYDE DEHYDROGENASE-PHOSPHOPANTETHEINYL TRANSFERASE"/>
    <property type="match status" value="1"/>
</dbReference>
<dbReference type="InterPro" id="IPR037143">
    <property type="entry name" value="4-PPantetheinyl_Trfase_dom_sf"/>
</dbReference>